<evidence type="ECO:0000256" key="1">
    <source>
        <dbReference type="ARBA" id="ARBA00093770"/>
    </source>
</evidence>
<dbReference type="STRING" id="1229780.BN381_350016"/>
<proteinExistence type="inferred from homology"/>
<comment type="similarity">
    <text evidence="1">Belongs to the Rv0495c family.</text>
</comment>
<protein>
    <recommendedName>
        <fullName evidence="4">DUF3109 family protein</fullName>
    </recommendedName>
</protein>
<dbReference type="HOGENOM" id="CLU_071594_0_0_11"/>
<dbReference type="Proteomes" id="UP000018291">
    <property type="component" value="Unassembled WGS sequence"/>
</dbReference>
<gene>
    <name evidence="2" type="ORF">BN381_350016</name>
</gene>
<accession>R4Z4C7</accession>
<comment type="caution">
    <text evidence="2">The sequence shown here is derived from an EMBL/GenBank/DDBJ whole genome shotgun (WGS) entry which is preliminary data.</text>
</comment>
<dbReference type="eggNOG" id="ENOG502Z8QX">
    <property type="taxonomic scope" value="Bacteria"/>
</dbReference>
<dbReference type="RefSeq" id="WP_012227841.1">
    <property type="nucleotide sequence ID" value="NZ_HG422565.1"/>
</dbReference>
<reference evidence="2 3" key="1">
    <citation type="journal article" date="2013" name="ISME J.">
        <title>Metabolic model for the filamentous 'Candidatus Microthrix parvicella' based on genomic and metagenomic analyses.</title>
        <authorList>
            <person name="Jon McIlroy S."/>
            <person name="Kristiansen R."/>
            <person name="Albertsen M."/>
            <person name="Michael Karst S."/>
            <person name="Rossetti S."/>
            <person name="Lund Nielsen J."/>
            <person name="Tandoi V."/>
            <person name="James Seviour R."/>
            <person name="Nielsen P.H."/>
        </authorList>
    </citation>
    <scope>NUCLEOTIDE SEQUENCE [LARGE SCALE GENOMIC DNA]</scope>
    <source>
        <strain evidence="2 3">RN1</strain>
    </source>
</reference>
<dbReference type="InterPro" id="IPR021458">
    <property type="entry name" value="Rv0495c"/>
</dbReference>
<evidence type="ECO:0000313" key="2">
    <source>
        <dbReference type="EMBL" id="CCM64156.1"/>
    </source>
</evidence>
<dbReference type="Pfam" id="PF11307">
    <property type="entry name" value="DUF3109"/>
    <property type="match status" value="1"/>
</dbReference>
<dbReference type="EMBL" id="CANL01000029">
    <property type="protein sequence ID" value="CCM64156.1"/>
    <property type="molecule type" value="Genomic_DNA"/>
</dbReference>
<name>R4Z4C7_9ACTN</name>
<dbReference type="OrthoDB" id="3394274at2"/>
<keyword evidence="3" id="KW-1185">Reference proteome</keyword>
<dbReference type="AlphaFoldDB" id="R4Z4C7"/>
<evidence type="ECO:0000313" key="3">
    <source>
        <dbReference type="Proteomes" id="UP000018291"/>
    </source>
</evidence>
<organism evidence="2 3">
    <name type="scientific">Candidatus Neomicrothrix parvicella RN1</name>
    <dbReference type="NCBI Taxonomy" id="1229780"/>
    <lineage>
        <taxon>Bacteria</taxon>
        <taxon>Bacillati</taxon>
        <taxon>Actinomycetota</taxon>
        <taxon>Acidimicrobiia</taxon>
        <taxon>Acidimicrobiales</taxon>
        <taxon>Microthrixaceae</taxon>
        <taxon>Candidatus Neomicrothrix</taxon>
    </lineage>
</organism>
<evidence type="ECO:0008006" key="4">
    <source>
        <dbReference type="Google" id="ProtNLM"/>
    </source>
</evidence>
<sequence>MSEQQRERFEDPVDGTIWDVDAAFLTSNWTCIWGNGCKGILPTDAEHLNQGCCSHGTKLLDEEESMNTGALAMFLDPSRFQFHAEAHEGGIYADDARTLTRVVDGACVFHNRPGFEGGEGCALHLAAIDAGESPTEWKPSVCWQLPLRAETRSDGSKVLRHWARSDWDDDDLTIAWCCTEEPEPFIGETTVVHSLAEELTALVGPEVYVQIRDRLG</sequence>